<evidence type="ECO:0000313" key="1">
    <source>
        <dbReference type="EMBL" id="KAK8966302.1"/>
    </source>
</evidence>
<comment type="caution">
    <text evidence="1">The sequence shown here is derived from an EMBL/GenBank/DDBJ whole genome shotgun (WGS) entry which is preliminary data.</text>
</comment>
<evidence type="ECO:0008006" key="3">
    <source>
        <dbReference type="Google" id="ProtNLM"/>
    </source>
</evidence>
<dbReference type="Proteomes" id="UP001412067">
    <property type="component" value="Unassembled WGS sequence"/>
</dbReference>
<gene>
    <name evidence="1" type="ORF">KSP40_PGU010066</name>
</gene>
<sequence>MTSYYIVGDLVLVHLVPEWLPSGTIESWRVGELDLFWILKKLGEFAYHLKFSTDWGITPIFNVSDLTLYIFPPLELTSYLFGSTLCSYGLGSEFVPRSLSSSVFTGGTLVVDVETCFPLLPNAFPRYPKTTFFRDRILQVEVLSSTRGDVCHYLIRWHDRSASDDFWYLGSEVVLLDVSLLHWCIQTNSSAMSTFERGRIDGDVADTTAIDPRLREFVDWDDRCRKLEDGIDVRRHYIKIYNYKLINYNYIFLIILLF</sequence>
<proteinExistence type="predicted"/>
<name>A0ABR2MQ22_9ASPA</name>
<dbReference type="EMBL" id="JBBWWR010000005">
    <property type="protein sequence ID" value="KAK8966302.1"/>
    <property type="molecule type" value="Genomic_DNA"/>
</dbReference>
<organism evidence="1 2">
    <name type="scientific">Platanthera guangdongensis</name>
    <dbReference type="NCBI Taxonomy" id="2320717"/>
    <lineage>
        <taxon>Eukaryota</taxon>
        <taxon>Viridiplantae</taxon>
        <taxon>Streptophyta</taxon>
        <taxon>Embryophyta</taxon>
        <taxon>Tracheophyta</taxon>
        <taxon>Spermatophyta</taxon>
        <taxon>Magnoliopsida</taxon>
        <taxon>Liliopsida</taxon>
        <taxon>Asparagales</taxon>
        <taxon>Orchidaceae</taxon>
        <taxon>Orchidoideae</taxon>
        <taxon>Orchideae</taxon>
        <taxon>Orchidinae</taxon>
        <taxon>Platanthera</taxon>
    </lineage>
</organism>
<protein>
    <recommendedName>
        <fullName evidence="3">Chromo domain-containing protein</fullName>
    </recommendedName>
</protein>
<evidence type="ECO:0000313" key="2">
    <source>
        <dbReference type="Proteomes" id="UP001412067"/>
    </source>
</evidence>
<reference evidence="1 2" key="1">
    <citation type="journal article" date="2022" name="Nat. Plants">
        <title>Genomes of leafy and leafless Platanthera orchids illuminate the evolution of mycoheterotrophy.</title>
        <authorList>
            <person name="Li M.H."/>
            <person name="Liu K.W."/>
            <person name="Li Z."/>
            <person name="Lu H.C."/>
            <person name="Ye Q.L."/>
            <person name="Zhang D."/>
            <person name="Wang J.Y."/>
            <person name="Li Y.F."/>
            <person name="Zhong Z.M."/>
            <person name="Liu X."/>
            <person name="Yu X."/>
            <person name="Liu D.K."/>
            <person name="Tu X.D."/>
            <person name="Liu B."/>
            <person name="Hao Y."/>
            <person name="Liao X.Y."/>
            <person name="Jiang Y.T."/>
            <person name="Sun W.H."/>
            <person name="Chen J."/>
            <person name="Chen Y.Q."/>
            <person name="Ai Y."/>
            <person name="Zhai J.W."/>
            <person name="Wu S.S."/>
            <person name="Zhou Z."/>
            <person name="Hsiao Y.Y."/>
            <person name="Wu W.L."/>
            <person name="Chen Y.Y."/>
            <person name="Lin Y.F."/>
            <person name="Hsu J.L."/>
            <person name="Li C.Y."/>
            <person name="Wang Z.W."/>
            <person name="Zhao X."/>
            <person name="Zhong W.Y."/>
            <person name="Ma X.K."/>
            <person name="Ma L."/>
            <person name="Huang J."/>
            <person name="Chen G.Z."/>
            <person name="Huang M.Z."/>
            <person name="Huang L."/>
            <person name="Peng D.H."/>
            <person name="Luo Y.B."/>
            <person name="Zou S.Q."/>
            <person name="Chen S.P."/>
            <person name="Lan S."/>
            <person name="Tsai W.C."/>
            <person name="Van de Peer Y."/>
            <person name="Liu Z.J."/>
        </authorList>
    </citation>
    <scope>NUCLEOTIDE SEQUENCE [LARGE SCALE GENOMIC DNA]</scope>
    <source>
        <strain evidence="1">Lor288</strain>
    </source>
</reference>
<keyword evidence="2" id="KW-1185">Reference proteome</keyword>
<accession>A0ABR2MQ22</accession>